<evidence type="ECO:0000256" key="4">
    <source>
        <dbReference type="ARBA" id="ARBA00023136"/>
    </source>
</evidence>
<evidence type="ECO:0000256" key="6">
    <source>
        <dbReference type="SAM" id="Phobius"/>
    </source>
</evidence>
<feature type="transmembrane region" description="Helical" evidence="6">
    <location>
        <begin position="383"/>
        <end position="402"/>
    </location>
</feature>
<dbReference type="InterPro" id="IPR007016">
    <property type="entry name" value="O-antigen_ligase-rel_domated"/>
</dbReference>
<feature type="transmembrane region" description="Helical" evidence="6">
    <location>
        <begin position="12"/>
        <end position="33"/>
    </location>
</feature>
<accession>A0ABT0D6M6</accession>
<dbReference type="GO" id="GO:0016874">
    <property type="term" value="F:ligase activity"/>
    <property type="evidence" value="ECO:0007669"/>
    <property type="project" value="UniProtKB-KW"/>
</dbReference>
<dbReference type="PANTHER" id="PTHR37422:SF23">
    <property type="entry name" value="TEICHURONIC ACID BIOSYNTHESIS PROTEIN TUAE"/>
    <property type="match status" value="1"/>
</dbReference>
<feature type="transmembrane region" description="Helical" evidence="6">
    <location>
        <begin position="414"/>
        <end position="432"/>
    </location>
</feature>
<feature type="region of interest" description="Disordered" evidence="5">
    <location>
        <begin position="469"/>
        <end position="490"/>
    </location>
</feature>
<dbReference type="InterPro" id="IPR051533">
    <property type="entry name" value="WaaL-like"/>
</dbReference>
<evidence type="ECO:0000256" key="3">
    <source>
        <dbReference type="ARBA" id="ARBA00022989"/>
    </source>
</evidence>
<sequence>MVQAEAEYPSFLAPVHVIFFPLCVVTLLFALTFGGGQVAGRWPDALVQLVSFPLFILLVGSLLLCPQPRWLRRIALVIGLLWALPLLQLVPLPPWIWTHLPGRALVAHSYEVAGLDLPWRPLSLNPEGTVFSLVSLMPAVTIFLSCLMLDQARMRVILLTLLGFALANVVIGMVQITFWRRFMRVFGRGDMRFATGLYTNRNNLAALFYATLPIPMVLAAIQLRSRSDTRFLSFAVAALVSIILFFGILTARSRAGFALGTIVLLGMLAALFMLNAVYRTHEGSSSRWAKLALGTVVLVVFTVVFDLSFGGVASRLDSNIGSDLRWPMAATTFEVLKAYFPFGSGLGSFVPVYAVFQDNSTLIRPYVNHAHNDWLELVMEGGVAGLVLLVAVAAMGALATLAAFRRRSGYQYKAYAAAGFLAAVALLLHSALEYPLRIESLMVVFAVMCSLVVRAAIVPIEPEASVRPHRRRHRRVSSAAAEGSIALPAE</sequence>
<protein>
    <submittedName>
        <fullName evidence="8">O-antigen ligase family protein</fullName>
    </submittedName>
</protein>
<keyword evidence="9" id="KW-1185">Reference proteome</keyword>
<reference evidence="8 9" key="1">
    <citation type="submission" date="2022-04" db="EMBL/GenBank/DDBJ databases">
        <authorList>
            <person name="Grouzdev D.S."/>
            <person name="Pantiukh K.S."/>
            <person name="Krutkina M.S."/>
        </authorList>
    </citation>
    <scope>NUCLEOTIDE SEQUENCE [LARGE SCALE GENOMIC DNA]</scope>
    <source>
        <strain evidence="8 9">6x-1</strain>
    </source>
</reference>
<feature type="transmembrane region" description="Helical" evidence="6">
    <location>
        <begin position="231"/>
        <end position="251"/>
    </location>
</feature>
<keyword evidence="2 6" id="KW-0812">Transmembrane</keyword>
<name>A0ABT0D6M6_9HYPH</name>
<evidence type="ECO:0000313" key="8">
    <source>
        <dbReference type="EMBL" id="MCK0195596.1"/>
    </source>
</evidence>
<feature type="transmembrane region" description="Helical" evidence="6">
    <location>
        <begin position="45"/>
        <end position="65"/>
    </location>
</feature>
<dbReference type="EMBL" id="JALKCH010000001">
    <property type="protein sequence ID" value="MCK0195596.1"/>
    <property type="molecule type" value="Genomic_DNA"/>
</dbReference>
<evidence type="ECO:0000259" key="7">
    <source>
        <dbReference type="Pfam" id="PF04932"/>
    </source>
</evidence>
<gene>
    <name evidence="8" type="ORF">MWN34_01580</name>
</gene>
<keyword evidence="4 6" id="KW-0472">Membrane</keyword>
<evidence type="ECO:0000256" key="2">
    <source>
        <dbReference type="ARBA" id="ARBA00022692"/>
    </source>
</evidence>
<comment type="subcellular location">
    <subcellularLocation>
        <location evidence="1">Membrane</location>
        <topology evidence="1">Multi-pass membrane protein</topology>
    </subcellularLocation>
</comment>
<proteinExistence type="predicted"/>
<feature type="transmembrane region" description="Helical" evidence="6">
    <location>
        <begin position="257"/>
        <end position="278"/>
    </location>
</feature>
<feature type="transmembrane region" description="Helical" evidence="6">
    <location>
        <begin position="129"/>
        <end position="149"/>
    </location>
</feature>
<evidence type="ECO:0000256" key="1">
    <source>
        <dbReference type="ARBA" id="ARBA00004141"/>
    </source>
</evidence>
<feature type="transmembrane region" description="Helical" evidence="6">
    <location>
        <begin position="156"/>
        <end position="178"/>
    </location>
</feature>
<feature type="transmembrane region" description="Helical" evidence="6">
    <location>
        <begin position="290"/>
        <end position="309"/>
    </location>
</feature>
<evidence type="ECO:0000313" key="9">
    <source>
        <dbReference type="Proteomes" id="UP001203284"/>
    </source>
</evidence>
<organism evidence="8 9">
    <name type="scientific">Ancylobacter crimeensis</name>
    <dbReference type="NCBI Taxonomy" id="2579147"/>
    <lineage>
        <taxon>Bacteria</taxon>
        <taxon>Pseudomonadati</taxon>
        <taxon>Pseudomonadota</taxon>
        <taxon>Alphaproteobacteria</taxon>
        <taxon>Hyphomicrobiales</taxon>
        <taxon>Xanthobacteraceae</taxon>
        <taxon>Ancylobacter</taxon>
    </lineage>
</organism>
<dbReference type="Pfam" id="PF04932">
    <property type="entry name" value="Wzy_C"/>
    <property type="match status" value="1"/>
</dbReference>
<dbReference type="Proteomes" id="UP001203284">
    <property type="component" value="Unassembled WGS sequence"/>
</dbReference>
<evidence type="ECO:0000256" key="5">
    <source>
        <dbReference type="SAM" id="MobiDB-lite"/>
    </source>
</evidence>
<keyword evidence="3 6" id="KW-1133">Transmembrane helix</keyword>
<comment type="caution">
    <text evidence="8">The sequence shown here is derived from an EMBL/GenBank/DDBJ whole genome shotgun (WGS) entry which is preliminary data.</text>
</comment>
<dbReference type="RefSeq" id="WP_247025871.1">
    <property type="nucleotide sequence ID" value="NZ_JALKCH010000001.1"/>
</dbReference>
<keyword evidence="8" id="KW-0436">Ligase</keyword>
<feature type="domain" description="O-antigen ligase-related" evidence="7">
    <location>
        <begin position="240"/>
        <end position="390"/>
    </location>
</feature>
<feature type="transmembrane region" description="Helical" evidence="6">
    <location>
        <begin position="74"/>
        <end position="96"/>
    </location>
</feature>
<feature type="transmembrane region" description="Helical" evidence="6">
    <location>
        <begin position="438"/>
        <end position="460"/>
    </location>
</feature>
<feature type="transmembrane region" description="Helical" evidence="6">
    <location>
        <begin position="206"/>
        <end position="224"/>
    </location>
</feature>
<dbReference type="PANTHER" id="PTHR37422">
    <property type="entry name" value="TEICHURONIC ACID BIOSYNTHESIS PROTEIN TUAE"/>
    <property type="match status" value="1"/>
</dbReference>